<dbReference type="Pfam" id="PF09970">
    <property type="entry name" value="DUF2204"/>
    <property type="match status" value="1"/>
</dbReference>
<dbReference type="AlphaFoldDB" id="A0A246FKY9"/>
<evidence type="ECO:0008006" key="3">
    <source>
        <dbReference type="Google" id="ProtNLM"/>
    </source>
</evidence>
<evidence type="ECO:0000313" key="2">
    <source>
        <dbReference type="Proteomes" id="UP000197277"/>
    </source>
</evidence>
<dbReference type="Gene3D" id="3.30.460.40">
    <property type="match status" value="1"/>
</dbReference>
<keyword evidence="2" id="KW-1185">Reference proteome</keyword>
<sequence>MQANQLSPDYKEFVEFLNARGVEYLVVGAYALARYGVVRNTGDIDFWVNQTPENIARLLLVLADFGLNSLGYSASDLLEPDTVIQLGVSPVRIDLLTSIEGVAFADCYPARQASVLDGVPVAVISIHDLRKNKASTGRAKDAEDLRLLNLKEQA</sequence>
<reference evidence="1 2" key="1">
    <citation type="submission" date="2017-06" db="EMBL/GenBank/DDBJ databases">
        <title>Hymenobacter amundsenii sp. nov. isolated from regoliths in Antarctica.</title>
        <authorList>
            <person name="Sedlacek I."/>
            <person name="Kralova S."/>
            <person name="Pantucek R."/>
            <person name="Svec P."/>
            <person name="Holochova P."/>
            <person name="Stankova E."/>
            <person name="Vrbovska V."/>
            <person name="Busse H.-J."/>
        </authorList>
    </citation>
    <scope>NUCLEOTIDE SEQUENCE [LARGE SCALE GENOMIC DNA]</scope>
    <source>
        <strain evidence="1 2">CCM 8682</strain>
    </source>
</reference>
<evidence type="ECO:0000313" key="1">
    <source>
        <dbReference type="EMBL" id="OWP63411.1"/>
    </source>
</evidence>
<dbReference type="OrthoDB" id="121150at2"/>
<dbReference type="Proteomes" id="UP000197277">
    <property type="component" value="Unassembled WGS sequence"/>
</dbReference>
<dbReference type="RefSeq" id="WP_088464200.1">
    <property type="nucleotide sequence ID" value="NZ_NIRR01000012.1"/>
</dbReference>
<protein>
    <recommendedName>
        <fullName evidence="3">Nucleotidyltransferase</fullName>
    </recommendedName>
</protein>
<organism evidence="1 2">
    <name type="scientific">Hymenobacter amundsenii</name>
    <dbReference type="NCBI Taxonomy" id="2006685"/>
    <lineage>
        <taxon>Bacteria</taxon>
        <taxon>Pseudomonadati</taxon>
        <taxon>Bacteroidota</taxon>
        <taxon>Cytophagia</taxon>
        <taxon>Cytophagales</taxon>
        <taxon>Hymenobacteraceae</taxon>
        <taxon>Hymenobacter</taxon>
    </lineage>
</organism>
<dbReference type="SUPFAM" id="SSF81301">
    <property type="entry name" value="Nucleotidyltransferase"/>
    <property type="match status" value="1"/>
</dbReference>
<gene>
    <name evidence="1" type="ORF">CDA63_09405</name>
</gene>
<comment type="caution">
    <text evidence="1">The sequence shown here is derived from an EMBL/GenBank/DDBJ whole genome shotgun (WGS) entry which is preliminary data.</text>
</comment>
<dbReference type="InterPro" id="IPR043519">
    <property type="entry name" value="NT_sf"/>
</dbReference>
<dbReference type="EMBL" id="NIRR01000012">
    <property type="protein sequence ID" value="OWP63411.1"/>
    <property type="molecule type" value="Genomic_DNA"/>
</dbReference>
<name>A0A246FKY9_9BACT</name>
<accession>A0A246FKY9</accession>
<proteinExistence type="predicted"/>
<dbReference type="InterPro" id="IPR018700">
    <property type="entry name" value="DUF2204"/>
</dbReference>